<dbReference type="PATRIC" id="fig|1309411.5.peg.313"/>
<dbReference type="Proteomes" id="UP000034024">
    <property type="component" value="Chromosome"/>
</dbReference>
<dbReference type="OrthoDB" id="69048at2"/>
<dbReference type="KEGG" id="dch:SY84_01520"/>
<accession>A0A0F7JM27</accession>
<reference evidence="1 2" key="1">
    <citation type="submission" date="2015-01" db="EMBL/GenBank/DDBJ databases">
        <title>Deinococcus soli/N5/whole genome sequencing.</title>
        <authorList>
            <person name="Kim M.K."/>
            <person name="Srinivasan S."/>
            <person name="Lee J.-J."/>
        </authorList>
    </citation>
    <scope>NUCLEOTIDE SEQUENCE [LARGE SCALE GENOMIC DNA]</scope>
    <source>
        <strain evidence="1 2">N5</strain>
    </source>
</reference>
<name>A0A0F7JM27_9DEIO</name>
<organism evidence="1 2">
    <name type="scientific">Deinococcus soli</name>
    <name type="common">ex Cha et al. 2016</name>
    <dbReference type="NCBI Taxonomy" id="1309411"/>
    <lineage>
        <taxon>Bacteria</taxon>
        <taxon>Thermotogati</taxon>
        <taxon>Deinococcota</taxon>
        <taxon>Deinococci</taxon>
        <taxon>Deinococcales</taxon>
        <taxon>Deinococcaceae</taxon>
        <taxon>Deinococcus</taxon>
    </lineage>
</organism>
<protein>
    <submittedName>
        <fullName evidence="1">Uncharacterized protein</fullName>
    </submittedName>
</protein>
<dbReference type="AlphaFoldDB" id="A0A0F7JM27"/>
<evidence type="ECO:0000313" key="1">
    <source>
        <dbReference type="EMBL" id="AKH15943.1"/>
    </source>
</evidence>
<evidence type="ECO:0000313" key="2">
    <source>
        <dbReference type="Proteomes" id="UP000034024"/>
    </source>
</evidence>
<proteinExistence type="predicted"/>
<dbReference type="RefSeq" id="WP_046842519.1">
    <property type="nucleotide sequence ID" value="NZ_CP011389.1"/>
</dbReference>
<sequence length="157" mass="16970">MLTATVASENRAALWTALTTLPISWSAVPSEGIALPGDLSLSYSDAPDGEVAHLKITLYASESLEELLDGRGPYTEEELDDPYAVIDEYWIQAHLHVDALTVEAAGAIGLPDVTGQSNWLLPDRTISLGLTQADKEEPIEVCAWLLPPGLTADRMHF</sequence>
<gene>
    <name evidence="1" type="ORF">SY84_01520</name>
</gene>
<dbReference type="EMBL" id="CP011389">
    <property type="protein sequence ID" value="AKH15943.1"/>
    <property type="molecule type" value="Genomic_DNA"/>
</dbReference>
<keyword evidence="2" id="KW-1185">Reference proteome</keyword>